<dbReference type="GO" id="GO:0005737">
    <property type="term" value="C:cytoplasm"/>
    <property type="evidence" value="ECO:0007669"/>
    <property type="project" value="TreeGrafter"/>
</dbReference>
<dbReference type="InterPro" id="IPR036188">
    <property type="entry name" value="FAD/NAD-bd_sf"/>
</dbReference>
<protein>
    <submittedName>
        <fullName evidence="2">FAD-binding oxidoreductase</fullName>
    </submittedName>
</protein>
<organism evidence="2 3">
    <name type="scientific">Candidatus Segetimicrobium genomatis</name>
    <dbReference type="NCBI Taxonomy" id="2569760"/>
    <lineage>
        <taxon>Bacteria</taxon>
        <taxon>Bacillati</taxon>
        <taxon>Candidatus Sysuimicrobiota</taxon>
        <taxon>Candidatus Sysuimicrobiia</taxon>
        <taxon>Candidatus Sysuimicrobiales</taxon>
        <taxon>Candidatus Segetimicrobiaceae</taxon>
        <taxon>Candidatus Segetimicrobium</taxon>
    </lineage>
</organism>
<feature type="domain" description="FAD dependent oxidoreductase" evidence="1">
    <location>
        <begin position="47"/>
        <end position="403"/>
    </location>
</feature>
<dbReference type="Gene3D" id="3.30.9.10">
    <property type="entry name" value="D-Amino Acid Oxidase, subunit A, domain 2"/>
    <property type="match status" value="1"/>
</dbReference>
<sequence>MMTRARRAAGHAALGAERDEVREPGFWAKDAPAVPACPRIETDLRVDVAIIGGGFTGLACGYYLRRHAPGLRVAVVEAHRPGSGASSRNSGLFGAYYAGWRRHMLIDAELARRFRDLGRRGYDRLMAFLAEEAIDCDVLPGDTLLLADAGQASALRAQGEGWRALGVAAEWLDGAALAEQIRTEFYAGACGLRTRWRLHPGKLMSGLAAAALRAGVPIYERSPVVDVDSTRPARLTTRRGTVTADRVVLATNAYTPRLGFGRGSVIPVHHAVLLSRPLDEAEVAAYGLAAWPARLEVGVRTHTMRLSKDGRVTMRETLGYAARNSSVWPDLDNAYEQSRAAYIVRYPWVRGLAIEDRWHCISAHTENGHVVFGPLGADHIFASVGYNGSGVVAGHYHGYLLARHLAGDTPDDYRFLCDLPRPRPLRTERERRAYIEQGVGV</sequence>
<comment type="caution">
    <text evidence="2">The sequence shown here is derived from an EMBL/GenBank/DDBJ whole genome shotgun (WGS) entry which is preliminary data.</text>
</comment>
<gene>
    <name evidence="2" type="ORF">E6H04_05355</name>
</gene>
<dbReference type="AlphaFoldDB" id="A0A537JGA8"/>
<dbReference type="Gene3D" id="3.50.50.60">
    <property type="entry name" value="FAD/NAD(P)-binding domain"/>
    <property type="match status" value="1"/>
</dbReference>
<dbReference type="PANTHER" id="PTHR13847:SF281">
    <property type="entry name" value="FAD DEPENDENT OXIDOREDUCTASE DOMAIN-CONTAINING PROTEIN"/>
    <property type="match status" value="1"/>
</dbReference>
<name>A0A537JGA8_9BACT</name>
<dbReference type="Proteomes" id="UP000320048">
    <property type="component" value="Unassembled WGS sequence"/>
</dbReference>
<accession>A0A537JGA8</accession>
<dbReference type="Pfam" id="PF01266">
    <property type="entry name" value="DAO"/>
    <property type="match status" value="1"/>
</dbReference>
<dbReference type="EMBL" id="VBAO01000141">
    <property type="protein sequence ID" value="TMI82146.1"/>
    <property type="molecule type" value="Genomic_DNA"/>
</dbReference>
<evidence type="ECO:0000313" key="3">
    <source>
        <dbReference type="Proteomes" id="UP000320048"/>
    </source>
</evidence>
<evidence type="ECO:0000259" key="1">
    <source>
        <dbReference type="Pfam" id="PF01266"/>
    </source>
</evidence>
<reference evidence="2 3" key="1">
    <citation type="journal article" date="2019" name="Nat. Microbiol.">
        <title>Mediterranean grassland soil C-N compound turnover is dependent on rainfall and depth, and is mediated by genomically divergent microorganisms.</title>
        <authorList>
            <person name="Diamond S."/>
            <person name="Andeer P.F."/>
            <person name="Li Z."/>
            <person name="Crits-Christoph A."/>
            <person name="Burstein D."/>
            <person name="Anantharaman K."/>
            <person name="Lane K.R."/>
            <person name="Thomas B.C."/>
            <person name="Pan C."/>
            <person name="Northen T.R."/>
            <person name="Banfield J.F."/>
        </authorList>
    </citation>
    <scope>NUCLEOTIDE SEQUENCE [LARGE SCALE GENOMIC DNA]</scope>
    <source>
        <strain evidence="2">NP_7</strain>
    </source>
</reference>
<dbReference type="InterPro" id="IPR006076">
    <property type="entry name" value="FAD-dep_OxRdtase"/>
</dbReference>
<evidence type="ECO:0000313" key="2">
    <source>
        <dbReference type="EMBL" id="TMI82146.1"/>
    </source>
</evidence>
<dbReference type="SUPFAM" id="SSF51905">
    <property type="entry name" value="FAD/NAD(P)-binding domain"/>
    <property type="match status" value="1"/>
</dbReference>
<dbReference type="PANTHER" id="PTHR13847">
    <property type="entry name" value="SARCOSINE DEHYDROGENASE-RELATED"/>
    <property type="match status" value="1"/>
</dbReference>
<proteinExistence type="predicted"/>